<feature type="compositionally biased region" description="Basic and acidic residues" evidence="4">
    <location>
        <begin position="264"/>
        <end position="274"/>
    </location>
</feature>
<dbReference type="GO" id="GO:0051015">
    <property type="term" value="F:actin filament binding"/>
    <property type="evidence" value="ECO:0007669"/>
    <property type="project" value="TreeGrafter"/>
</dbReference>
<dbReference type="OrthoDB" id="443981at2759"/>
<dbReference type="PROSITE" id="PS50002">
    <property type="entry name" value="SH3"/>
    <property type="match status" value="1"/>
</dbReference>
<gene>
    <name evidence="6" type="ORF">NEOLI_001651</name>
</gene>
<evidence type="ECO:0000313" key="7">
    <source>
        <dbReference type="Proteomes" id="UP000186594"/>
    </source>
</evidence>
<evidence type="ECO:0000313" key="6">
    <source>
        <dbReference type="EMBL" id="OLL25752.1"/>
    </source>
</evidence>
<dbReference type="SUPFAM" id="SSF50044">
    <property type="entry name" value="SH3-domain"/>
    <property type="match status" value="1"/>
</dbReference>
<dbReference type="GO" id="GO:0035091">
    <property type="term" value="F:phosphatidylinositol binding"/>
    <property type="evidence" value="ECO:0007669"/>
    <property type="project" value="TreeGrafter"/>
</dbReference>
<dbReference type="SMART" id="SM00326">
    <property type="entry name" value="SH3"/>
    <property type="match status" value="1"/>
</dbReference>
<sequence>MGIHSPLPNTLTSECRKCARILTSFVKPSNTFGSDKVIPPSVLRNAKGLAIITVLKAGFLFTGRVGSGLVIARLANGNWSAPSAIIMGGMGIRLVSPVLIKQALADKLAEKSQIVTGFANLLIIVIFILNDQAAVKTFSQAGSITLGGNISVALGPLGRNVEAAGGASLKSVAAVFAYSKTKGLFAGISLEGSALIERKDANKNFYRAKVTANQILSGAIDPPLGADPLYAILNTRAFRADGIDRRDSFSDIPDFNYTDDNDDDWGRNSSDSRSRSNSLPWKRGNPFHSSRRATIHEINNDNHYIDDILNPFRDQVASTNQPNHFSQQSIPNKLSSQSNILRNDQAIASFTFKAERPGDLGFKKGDIIDIIKRTPSQNDWWKGRIGNQQGIFPANYVKTRE</sequence>
<feature type="domain" description="SH3" evidence="5">
    <location>
        <begin position="341"/>
        <end position="401"/>
    </location>
</feature>
<dbReference type="PANTHER" id="PTHR15629:SF2">
    <property type="entry name" value="SH3 DOMAIN-CONTAINING YSC84-LIKE PROTEIN 1"/>
    <property type="match status" value="1"/>
</dbReference>
<feature type="region of interest" description="Disordered" evidence="4">
    <location>
        <begin position="260"/>
        <end position="286"/>
    </location>
</feature>
<dbReference type="CDD" id="cd11842">
    <property type="entry name" value="SH3_Ysc84p_like"/>
    <property type="match status" value="1"/>
</dbReference>
<dbReference type="CDD" id="cd11525">
    <property type="entry name" value="SYLF_SH3YL1_like"/>
    <property type="match status" value="1"/>
</dbReference>
<evidence type="ECO:0000256" key="4">
    <source>
        <dbReference type="SAM" id="MobiDB-lite"/>
    </source>
</evidence>
<comment type="similarity">
    <text evidence="1">Belongs to the SH3YL1 family.</text>
</comment>
<comment type="caution">
    <text evidence="6">The sequence shown here is derived from an EMBL/GenBank/DDBJ whole genome shotgun (WGS) entry which is preliminary data.</text>
</comment>
<dbReference type="FunFam" id="2.30.30.40:FF:000100">
    <property type="entry name" value="SH3 domain-containing YSC84-like protein 1"/>
    <property type="match status" value="1"/>
</dbReference>
<organism evidence="6 7">
    <name type="scientific">Neolecta irregularis (strain DAH-3)</name>
    <dbReference type="NCBI Taxonomy" id="1198029"/>
    <lineage>
        <taxon>Eukaryota</taxon>
        <taxon>Fungi</taxon>
        <taxon>Dikarya</taxon>
        <taxon>Ascomycota</taxon>
        <taxon>Taphrinomycotina</taxon>
        <taxon>Neolectales</taxon>
        <taxon>Neolectaceae</taxon>
        <taxon>Neolecta</taxon>
    </lineage>
</organism>
<dbReference type="GO" id="GO:0051017">
    <property type="term" value="P:actin filament bundle assembly"/>
    <property type="evidence" value="ECO:0007669"/>
    <property type="project" value="TreeGrafter"/>
</dbReference>
<evidence type="ECO:0000256" key="1">
    <source>
        <dbReference type="ARBA" id="ARBA00007761"/>
    </source>
</evidence>
<dbReference type="InterPro" id="IPR001452">
    <property type="entry name" value="SH3_domain"/>
</dbReference>
<dbReference type="GO" id="GO:0030479">
    <property type="term" value="C:actin cortical patch"/>
    <property type="evidence" value="ECO:0007669"/>
    <property type="project" value="TreeGrafter"/>
</dbReference>
<dbReference type="PRINTS" id="PR00452">
    <property type="entry name" value="SH3DOMAIN"/>
</dbReference>
<keyword evidence="2 3" id="KW-0728">SH3 domain</keyword>
<dbReference type="STRING" id="1198029.A0A1U7LT82"/>
<accession>A0A1U7LT82</accession>
<reference evidence="6 7" key="1">
    <citation type="submission" date="2016-04" db="EMBL/GenBank/DDBJ databases">
        <title>Evolutionary innovation and constraint leading to complex multicellularity in the Ascomycota.</title>
        <authorList>
            <person name="Cisse O."/>
            <person name="Nguyen A."/>
            <person name="Hewitt D.A."/>
            <person name="Jedd G."/>
            <person name="Stajich J.E."/>
        </authorList>
    </citation>
    <scope>NUCLEOTIDE SEQUENCE [LARGE SCALE GENOMIC DNA]</scope>
    <source>
        <strain evidence="6 7">DAH-3</strain>
    </source>
</reference>
<proteinExistence type="inferred from homology"/>
<dbReference type="Pfam" id="PF04366">
    <property type="entry name" value="Ysc84"/>
    <property type="match status" value="1"/>
</dbReference>
<dbReference type="InterPro" id="IPR033643">
    <property type="entry name" value="SYLF_SH3YL1-like"/>
</dbReference>
<name>A0A1U7LT82_NEOID</name>
<dbReference type="InterPro" id="IPR007461">
    <property type="entry name" value="Ysc84_actin-binding"/>
</dbReference>
<dbReference type="AlphaFoldDB" id="A0A1U7LT82"/>
<dbReference type="Pfam" id="PF00018">
    <property type="entry name" value="SH3_1"/>
    <property type="match status" value="1"/>
</dbReference>
<dbReference type="InterPro" id="IPR036028">
    <property type="entry name" value="SH3-like_dom_sf"/>
</dbReference>
<evidence type="ECO:0000256" key="3">
    <source>
        <dbReference type="PROSITE-ProRule" id="PRU00192"/>
    </source>
</evidence>
<protein>
    <submittedName>
        <fullName evidence="6">SH3 domain-containing protein</fullName>
    </submittedName>
</protein>
<evidence type="ECO:0000256" key="2">
    <source>
        <dbReference type="ARBA" id="ARBA00022443"/>
    </source>
</evidence>
<keyword evidence="7" id="KW-1185">Reference proteome</keyword>
<dbReference type="Proteomes" id="UP000186594">
    <property type="component" value="Unassembled WGS sequence"/>
</dbReference>
<evidence type="ECO:0000259" key="5">
    <source>
        <dbReference type="PROSITE" id="PS50002"/>
    </source>
</evidence>
<dbReference type="PANTHER" id="PTHR15629">
    <property type="entry name" value="SH3YL1 PROTEIN"/>
    <property type="match status" value="1"/>
</dbReference>
<dbReference type="OMA" id="TQNDWWT"/>
<dbReference type="EMBL" id="LXFE01000323">
    <property type="protein sequence ID" value="OLL25752.1"/>
    <property type="molecule type" value="Genomic_DNA"/>
</dbReference>
<dbReference type="Gene3D" id="2.30.30.40">
    <property type="entry name" value="SH3 Domains"/>
    <property type="match status" value="1"/>
</dbReference>
<dbReference type="GO" id="GO:0051666">
    <property type="term" value="P:actin cortical patch localization"/>
    <property type="evidence" value="ECO:0007669"/>
    <property type="project" value="TreeGrafter"/>
</dbReference>
<dbReference type="InterPro" id="IPR051702">
    <property type="entry name" value="SH3_domain_YSC84-like"/>
</dbReference>